<dbReference type="InterPro" id="IPR032828">
    <property type="entry name" value="PolyA_RNA-bd"/>
</dbReference>
<dbReference type="SUPFAM" id="SSF81301">
    <property type="entry name" value="Nucleotidyltransferase"/>
    <property type="match status" value="1"/>
</dbReference>
<evidence type="ECO:0000256" key="4">
    <source>
        <dbReference type="ARBA" id="ARBA00022695"/>
    </source>
</evidence>
<dbReference type="InterPro" id="IPR003607">
    <property type="entry name" value="HD/PDEase_dom"/>
</dbReference>
<evidence type="ECO:0000256" key="6">
    <source>
        <dbReference type="ARBA" id="ARBA00022741"/>
    </source>
</evidence>
<keyword evidence="14" id="KW-1185">Reference proteome</keyword>
<dbReference type="EC" id="2.7.7.72" evidence="11"/>
<dbReference type="CDD" id="cd05398">
    <property type="entry name" value="NT_ClassII-CCAase"/>
    <property type="match status" value="1"/>
</dbReference>
<dbReference type="EC" id="3.1.4.-" evidence="11"/>
<gene>
    <name evidence="11" type="primary">cca</name>
    <name evidence="13" type="ORF">PQU95_10385</name>
</gene>
<dbReference type="PANTHER" id="PTHR47545">
    <property type="entry name" value="MULTIFUNCTIONAL CCA PROTEIN"/>
    <property type="match status" value="1"/>
</dbReference>
<keyword evidence="6 11" id="KW-0547">Nucleotide-binding</keyword>
<evidence type="ECO:0000256" key="8">
    <source>
        <dbReference type="ARBA" id="ARBA00022840"/>
    </source>
</evidence>
<dbReference type="EC" id="3.1.3.-" evidence="11"/>
<keyword evidence="4 11" id="KW-0548">Nucleotidyltransferase</keyword>
<protein>
    <recommendedName>
        <fullName evidence="11">Multifunctional CCA protein</fullName>
    </recommendedName>
    <domain>
        <recommendedName>
            <fullName evidence="11">CCA-adding enzyme</fullName>
            <ecNumber evidence="11">2.7.7.72</ecNumber>
        </recommendedName>
        <alternativeName>
            <fullName evidence="11">CCA tRNA nucleotidyltransferase</fullName>
        </alternativeName>
        <alternativeName>
            <fullName evidence="11">tRNA CCA-pyrophosphorylase</fullName>
        </alternativeName>
        <alternativeName>
            <fullName evidence="11">tRNA adenylyl-/cytidylyl-transferase</fullName>
        </alternativeName>
        <alternativeName>
            <fullName evidence="11">tRNA nucleotidyltransferase</fullName>
        </alternativeName>
        <alternativeName>
            <fullName evidence="11">tRNA-NT</fullName>
        </alternativeName>
    </domain>
    <domain>
        <recommendedName>
            <fullName evidence="11">2'-nucleotidase</fullName>
            <ecNumber evidence="11">3.1.3.-</ecNumber>
        </recommendedName>
    </domain>
    <domain>
        <recommendedName>
            <fullName evidence="11">2',3'-cyclic phosphodiesterase</fullName>
            <ecNumber evidence="11">3.1.4.-</ecNumber>
        </recommendedName>
    </domain>
    <domain>
        <recommendedName>
            <fullName evidence="11">Phosphatase</fullName>
        </recommendedName>
    </domain>
</protein>
<evidence type="ECO:0000313" key="14">
    <source>
        <dbReference type="Proteomes" id="UP001219956"/>
    </source>
</evidence>
<dbReference type="Gene3D" id="1.10.3090.10">
    <property type="entry name" value="cca-adding enzyme, domain 2"/>
    <property type="match status" value="1"/>
</dbReference>
<evidence type="ECO:0000313" key="13">
    <source>
        <dbReference type="EMBL" id="MDC7717618.1"/>
    </source>
</evidence>
<evidence type="ECO:0000256" key="11">
    <source>
        <dbReference type="HAMAP-Rule" id="MF_01261"/>
    </source>
</evidence>
<dbReference type="NCBIfam" id="NF008137">
    <property type="entry name" value="PRK10885.1"/>
    <property type="match status" value="1"/>
</dbReference>
<evidence type="ECO:0000259" key="12">
    <source>
        <dbReference type="PROSITE" id="PS51831"/>
    </source>
</evidence>
<comment type="similarity">
    <text evidence="11">Belongs to the tRNA nucleotidyltransferase/poly(A) polymerase family. Bacterial CCA-adding enzyme type 1 subfamily.</text>
</comment>
<evidence type="ECO:0000256" key="10">
    <source>
        <dbReference type="ARBA" id="ARBA00022884"/>
    </source>
</evidence>
<dbReference type="SUPFAM" id="SSF81891">
    <property type="entry name" value="Poly A polymerase C-terminal region-like"/>
    <property type="match status" value="1"/>
</dbReference>
<dbReference type="RefSeq" id="WP_272751971.1">
    <property type="nucleotide sequence ID" value="NZ_JAQQLF010000011.1"/>
</dbReference>
<comment type="miscellaneous">
    <text evidence="11">A single active site specifically recognizes both ATP and CTP and is responsible for their addition.</text>
</comment>
<feature type="binding site" evidence="11">
    <location>
        <position position="91"/>
    </location>
    <ligand>
        <name>ATP</name>
        <dbReference type="ChEBI" id="CHEBI:30616"/>
    </ligand>
</feature>
<comment type="function">
    <text evidence="11">Catalyzes the addition and repair of the essential 3'-terminal CCA sequence in tRNAs without using a nucleic acid template. Adds these three nucleotides in the order of C, C, and A to the tRNA nucleotide-73, using CTP and ATP as substrates and producing inorganic pyrophosphate. tRNA 3'-terminal CCA addition is required both for tRNA processing and repair. Also involved in tRNA surveillance by mediating tandem CCA addition to generate a CCACCA at the 3' terminus of unstable tRNAs. While stable tRNAs receive only 3'-terminal CCA, unstable tRNAs are marked with CCACCA and rapidly degraded.</text>
</comment>
<feature type="binding site" evidence="11">
    <location>
        <position position="11"/>
    </location>
    <ligand>
        <name>CTP</name>
        <dbReference type="ChEBI" id="CHEBI:37563"/>
    </ligand>
</feature>
<dbReference type="PROSITE" id="PS51831">
    <property type="entry name" value="HD"/>
    <property type="match status" value="1"/>
</dbReference>
<evidence type="ECO:0000256" key="3">
    <source>
        <dbReference type="ARBA" id="ARBA00022694"/>
    </source>
</evidence>
<dbReference type="CDD" id="cd00077">
    <property type="entry name" value="HDc"/>
    <property type="match status" value="1"/>
</dbReference>
<comment type="catalytic activity">
    <reaction evidence="11">
        <text>a tRNA precursor + 2 CTP + ATP = a tRNA with a 3' CCA end + 3 diphosphate</text>
        <dbReference type="Rhea" id="RHEA:14433"/>
        <dbReference type="Rhea" id="RHEA-COMP:10465"/>
        <dbReference type="Rhea" id="RHEA-COMP:10468"/>
        <dbReference type="ChEBI" id="CHEBI:30616"/>
        <dbReference type="ChEBI" id="CHEBI:33019"/>
        <dbReference type="ChEBI" id="CHEBI:37563"/>
        <dbReference type="ChEBI" id="CHEBI:74896"/>
        <dbReference type="ChEBI" id="CHEBI:83071"/>
        <dbReference type="EC" id="2.7.7.72"/>
    </reaction>
</comment>
<keyword evidence="1 11" id="KW-0533">Nickel</keyword>
<feature type="binding site" evidence="11">
    <location>
        <position position="140"/>
    </location>
    <ligand>
        <name>ATP</name>
        <dbReference type="ChEBI" id="CHEBI:30616"/>
    </ligand>
</feature>
<comment type="domain">
    <text evidence="11">Comprises two domains: an N-terminal domain containing the nucleotidyltransferase activity and a C-terminal HD domain associated with both phosphodiesterase and phosphatase activities.</text>
</comment>
<dbReference type="EMBL" id="JAQQLF010000011">
    <property type="protein sequence ID" value="MDC7717618.1"/>
    <property type="molecule type" value="Genomic_DNA"/>
</dbReference>
<keyword evidence="11" id="KW-0511">Multifunctional enzyme</keyword>
<dbReference type="Gene3D" id="3.30.460.10">
    <property type="entry name" value="Beta Polymerase, domain 2"/>
    <property type="match status" value="1"/>
</dbReference>
<dbReference type="InterPro" id="IPR012006">
    <property type="entry name" value="CCA_bact"/>
</dbReference>
<feature type="binding site" evidence="11">
    <location>
        <position position="91"/>
    </location>
    <ligand>
        <name>CTP</name>
        <dbReference type="ChEBI" id="CHEBI:37563"/>
    </ligand>
</feature>
<name>A0ABT5IZP3_9NEIS</name>
<sequence length="408" mass="44756">MKCYIVGGAVRDRLLGLPVKDRDWVVVGATPEAMLARGFKPVGKDFPVFLHPHTHEEYALARTERKVGRGYHGFTFHAAPDVTLEEDLIRRDLTINAIAQDDDGTLIDPYGGVADVRAGVLRHVSLAFAEDPVRILRLARFAARFGFAVAPETQTLMQQMVANGEVDALVAERVWQELAKGLMTDTPSRMLLALRDCGALARLLPELDALFGVPQRADYHPEIDTGDHVMRVLDYSASQGQPLPVRFAALMHDLGKARTPADILPRHIGHEPRGEAPLLALCERLRVPAECRDLARITALYHTKVHTAFQLRPDTVLGLLRDCDALRRPERFAQLLAACVADARGRLHFEQCDYPQADYLAAMLAAAQAVDAGAVAKACTDKKNIAQAVDAARVAAIAQAKKTYPHPA</sequence>
<keyword evidence="8 11" id="KW-0067">ATP-binding</keyword>
<keyword evidence="3 11" id="KW-0819">tRNA processing</keyword>
<reference evidence="13 14" key="1">
    <citation type="submission" date="2023-01" db="EMBL/GenBank/DDBJ databases">
        <title>Novel species of the genus Vogesella isolated from rivers.</title>
        <authorList>
            <person name="Lu H."/>
        </authorList>
    </citation>
    <scope>NUCLEOTIDE SEQUENCE [LARGE SCALE GENOMIC DNA]</scope>
    <source>
        <strain evidence="13 14">DC21W</strain>
    </source>
</reference>
<dbReference type="Pfam" id="PF01743">
    <property type="entry name" value="PolyA_pol"/>
    <property type="match status" value="1"/>
</dbReference>
<feature type="binding site" evidence="11">
    <location>
        <position position="11"/>
    </location>
    <ligand>
        <name>ATP</name>
        <dbReference type="ChEBI" id="CHEBI:30616"/>
    </ligand>
</feature>
<accession>A0ABT5IZP3</accession>
<dbReference type="PIRSF" id="PIRSF000813">
    <property type="entry name" value="CCA_bact"/>
    <property type="match status" value="1"/>
</dbReference>
<evidence type="ECO:0000256" key="1">
    <source>
        <dbReference type="ARBA" id="ARBA00022596"/>
    </source>
</evidence>
<keyword evidence="5 11" id="KW-0479">Metal-binding</keyword>
<comment type="cofactor">
    <cofactor evidence="11">
        <name>Ni(2+)</name>
        <dbReference type="ChEBI" id="CHEBI:49786"/>
    </cofactor>
    <text evidence="11">Nickel for phosphatase activity.</text>
</comment>
<evidence type="ECO:0000256" key="7">
    <source>
        <dbReference type="ARBA" id="ARBA00022800"/>
    </source>
</evidence>
<keyword evidence="11 13" id="KW-0378">Hydrolase</keyword>
<keyword evidence="2 11" id="KW-0808">Transferase</keyword>
<comment type="caution">
    <text evidence="13">The sequence shown here is derived from an EMBL/GenBank/DDBJ whole genome shotgun (WGS) entry which is preliminary data.</text>
</comment>
<feature type="binding site" evidence="11">
    <location>
        <position position="137"/>
    </location>
    <ligand>
        <name>CTP</name>
        <dbReference type="ChEBI" id="CHEBI:37563"/>
    </ligand>
</feature>
<keyword evidence="7 11" id="KW-0692">RNA repair</keyword>
<evidence type="ECO:0000256" key="2">
    <source>
        <dbReference type="ARBA" id="ARBA00022679"/>
    </source>
</evidence>
<dbReference type="Pfam" id="PF12627">
    <property type="entry name" value="PolyA_pol_RNAbd"/>
    <property type="match status" value="1"/>
</dbReference>
<comment type="catalytic activity">
    <reaction evidence="11">
        <text>a tRNA with a 3' CCA end + 2 CTP + ATP = a tRNA with a 3' CCACCA end + 3 diphosphate</text>
        <dbReference type="Rhea" id="RHEA:76235"/>
        <dbReference type="Rhea" id="RHEA-COMP:10468"/>
        <dbReference type="Rhea" id="RHEA-COMP:18655"/>
        <dbReference type="ChEBI" id="CHEBI:30616"/>
        <dbReference type="ChEBI" id="CHEBI:33019"/>
        <dbReference type="ChEBI" id="CHEBI:37563"/>
        <dbReference type="ChEBI" id="CHEBI:83071"/>
        <dbReference type="ChEBI" id="CHEBI:195187"/>
    </reaction>
</comment>
<feature type="binding site" evidence="11">
    <location>
        <position position="8"/>
    </location>
    <ligand>
        <name>CTP</name>
        <dbReference type="ChEBI" id="CHEBI:37563"/>
    </ligand>
</feature>
<keyword evidence="9 11" id="KW-0460">Magnesium</keyword>
<feature type="binding site" evidence="11">
    <location>
        <position position="21"/>
    </location>
    <ligand>
        <name>Mg(2+)</name>
        <dbReference type="ChEBI" id="CHEBI:18420"/>
    </ligand>
</feature>
<dbReference type="HAMAP" id="MF_01262">
    <property type="entry name" value="CCA_bact_type2"/>
    <property type="match status" value="1"/>
</dbReference>
<feature type="binding site" evidence="11">
    <location>
        <position position="8"/>
    </location>
    <ligand>
        <name>ATP</name>
        <dbReference type="ChEBI" id="CHEBI:30616"/>
    </ligand>
</feature>
<dbReference type="GO" id="GO:0016787">
    <property type="term" value="F:hydrolase activity"/>
    <property type="evidence" value="ECO:0007669"/>
    <property type="project" value="UniProtKB-KW"/>
</dbReference>
<comment type="subunit">
    <text evidence="11">Monomer. Can also form homodimers and oligomers.</text>
</comment>
<evidence type="ECO:0000256" key="5">
    <source>
        <dbReference type="ARBA" id="ARBA00022723"/>
    </source>
</evidence>
<dbReference type="Pfam" id="PF01966">
    <property type="entry name" value="HD"/>
    <property type="match status" value="1"/>
</dbReference>
<dbReference type="Proteomes" id="UP001219956">
    <property type="component" value="Unassembled WGS sequence"/>
</dbReference>
<dbReference type="InterPro" id="IPR006674">
    <property type="entry name" value="HD_domain"/>
</dbReference>
<dbReference type="GO" id="GO:0004810">
    <property type="term" value="F:CCA tRNA nucleotidyltransferase activity"/>
    <property type="evidence" value="ECO:0007669"/>
    <property type="project" value="UniProtKB-EC"/>
</dbReference>
<dbReference type="InterPro" id="IPR002646">
    <property type="entry name" value="PolA_pol_head_dom"/>
</dbReference>
<feature type="binding site" evidence="11">
    <location>
        <position position="140"/>
    </location>
    <ligand>
        <name>CTP</name>
        <dbReference type="ChEBI" id="CHEBI:37563"/>
    </ligand>
</feature>
<organism evidence="13 14">
    <name type="scientific">Vogesella aquatica</name>
    <dbReference type="NCBI Taxonomy" id="2984206"/>
    <lineage>
        <taxon>Bacteria</taxon>
        <taxon>Pseudomonadati</taxon>
        <taxon>Pseudomonadota</taxon>
        <taxon>Betaproteobacteria</taxon>
        <taxon>Neisseriales</taxon>
        <taxon>Chromobacteriaceae</taxon>
        <taxon>Vogesella</taxon>
    </lineage>
</organism>
<dbReference type="PANTHER" id="PTHR47545:SF1">
    <property type="entry name" value="MULTIFUNCTIONAL CCA PROTEIN"/>
    <property type="match status" value="1"/>
</dbReference>
<keyword evidence="10 11" id="KW-0694">RNA-binding</keyword>
<feature type="binding site" evidence="11">
    <location>
        <position position="137"/>
    </location>
    <ligand>
        <name>ATP</name>
        <dbReference type="ChEBI" id="CHEBI:30616"/>
    </ligand>
</feature>
<proteinExistence type="inferred from homology"/>
<feature type="domain" description="HD" evidence="12">
    <location>
        <begin position="225"/>
        <end position="326"/>
    </location>
</feature>
<dbReference type="InterPro" id="IPR043519">
    <property type="entry name" value="NT_sf"/>
</dbReference>
<feature type="binding site" evidence="11">
    <location>
        <position position="23"/>
    </location>
    <ligand>
        <name>Mg(2+)</name>
        <dbReference type="ChEBI" id="CHEBI:18420"/>
    </ligand>
</feature>
<dbReference type="InterPro" id="IPR050124">
    <property type="entry name" value="tRNA_CCA-adding_enzyme"/>
</dbReference>
<comment type="cofactor">
    <cofactor evidence="11">
        <name>Mg(2+)</name>
        <dbReference type="ChEBI" id="CHEBI:18420"/>
    </cofactor>
    <text evidence="11">Magnesium is required for nucleotidyltransferase activity.</text>
</comment>
<dbReference type="HAMAP" id="MF_01261">
    <property type="entry name" value="CCA_bact_type1"/>
    <property type="match status" value="1"/>
</dbReference>
<evidence type="ECO:0000256" key="9">
    <source>
        <dbReference type="ARBA" id="ARBA00022842"/>
    </source>
</evidence>